<dbReference type="Gene3D" id="3.30.470.10">
    <property type="match status" value="1"/>
</dbReference>
<dbReference type="Proteomes" id="UP000609064">
    <property type="component" value="Unassembled WGS sequence"/>
</dbReference>
<dbReference type="GO" id="GO:0003824">
    <property type="term" value="F:catalytic activity"/>
    <property type="evidence" value="ECO:0007669"/>
    <property type="project" value="InterPro"/>
</dbReference>
<dbReference type="EMBL" id="BMKK01000004">
    <property type="protein sequence ID" value="GGD56689.1"/>
    <property type="molecule type" value="Genomic_DNA"/>
</dbReference>
<reference evidence="1" key="2">
    <citation type="submission" date="2020-09" db="EMBL/GenBank/DDBJ databases">
        <authorList>
            <person name="Sun Q."/>
            <person name="Zhou Y."/>
        </authorList>
    </citation>
    <scope>NUCLEOTIDE SEQUENCE</scope>
    <source>
        <strain evidence="1">CGMCC 1.15958</strain>
    </source>
</reference>
<dbReference type="Pfam" id="PF01063">
    <property type="entry name" value="Aminotran_4"/>
    <property type="match status" value="1"/>
</dbReference>
<evidence type="ECO:0000313" key="1">
    <source>
        <dbReference type="EMBL" id="GGD56689.1"/>
    </source>
</evidence>
<keyword evidence="2" id="KW-1185">Reference proteome</keyword>
<proteinExistence type="predicted"/>
<dbReference type="Gene3D" id="3.20.10.10">
    <property type="entry name" value="D-amino Acid Aminotransferase, subunit A, domain 2"/>
    <property type="match status" value="1"/>
</dbReference>
<gene>
    <name evidence="1" type="ORF">GCM10011514_20980</name>
</gene>
<name>A0A917DPI0_9BACT</name>
<sequence>MENLFGIIGDFDFENIIEIPDWVGEGLHRCRVSYDEEVSKVEFFEYDFKHPKFIQLDEYQSFKYDFKYEDRSGFQNLLKLYPKADDVIVTQNGLLTDATYANLAFFDGTKWFTPNTYLLLGTKREYLIDNQLLFEEEIAVKDLKKFKRIALVNAMRDLDLSYEFELDNNIITIKS</sequence>
<dbReference type="SUPFAM" id="SSF56752">
    <property type="entry name" value="D-aminoacid aminotransferase-like PLP-dependent enzymes"/>
    <property type="match status" value="1"/>
</dbReference>
<comment type="caution">
    <text evidence="1">The sequence shown here is derived from an EMBL/GenBank/DDBJ whole genome shotgun (WGS) entry which is preliminary data.</text>
</comment>
<dbReference type="AlphaFoldDB" id="A0A917DPI0"/>
<organism evidence="1 2">
    <name type="scientific">Emticicia aquatilis</name>
    <dbReference type="NCBI Taxonomy" id="1537369"/>
    <lineage>
        <taxon>Bacteria</taxon>
        <taxon>Pseudomonadati</taxon>
        <taxon>Bacteroidota</taxon>
        <taxon>Cytophagia</taxon>
        <taxon>Cytophagales</taxon>
        <taxon>Leadbetterellaceae</taxon>
        <taxon>Emticicia</taxon>
    </lineage>
</organism>
<evidence type="ECO:0000313" key="2">
    <source>
        <dbReference type="Proteomes" id="UP000609064"/>
    </source>
</evidence>
<dbReference type="InterPro" id="IPR036038">
    <property type="entry name" value="Aminotransferase-like"/>
</dbReference>
<accession>A0A917DPI0</accession>
<protein>
    <submittedName>
        <fullName evidence="1">Uncharacterized protein</fullName>
    </submittedName>
</protein>
<dbReference type="InterPro" id="IPR001544">
    <property type="entry name" value="Aminotrans_IV"/>
</dbReference>
<dbReference type="InterPro" id="IPR043132">
    <property type="entry name" value="BCAT-like_C"/>
</dbReference>
<reference evidence="1" key="1">
    <citation type="journal article" date="2014" name="Int. J. Syst. Evol. Microbiol.">
        <title>Complete genome sequence of Corynebacterium casei LMG S-19264T (=DSM 44701T), isolated from a smear-ripened cheese.</title>
        <authorList>
            <consortium name="US DOE Joint Genome Institute (JGI-PGF)"/>
            <person name="Walter F."/>
            <person name="Albersmeier A."/>
            <person name="Kalinowski J."/>
            <person name="Ruckert C."/>
        </authorList>
    </citation>
    <scope>NUCLEOTIDE SEQUENCE</scope>
    <source>
        <strain evidence="1">CGMCC 1.15958</strain>
    </source>
</reference>
<dbReference type="InterPro" id="IPR043131">
    <property type="entry name" value="BCAT-like_N"/>
</dbReference>